<organism evidence="3 4">
    <name type="scientific">Candidatus Limisoma faecipullorum</name>
    <dbReference type="NCBI Taxonomy" id="2840854"/>
    <lineage>
        <taxon>Bacteria</taxon>
        <taxon>Pseudomonadati</taxon>
        <taxon>Bacteroidota</taxon>
        <taxon>Bacteroidia</taxon>
        <taxon>Bacteroidales</taxon>
        <taxon>Candidatus Limisoma</taxon>
    </lineage>
</organism>
<reference evidence="3" key="2">
    <citation type="journal article" date="2021" name="PeerJ">
        <title>Extensive microbial diversity within the chicken gut microbiome revealed by metagenomics and culture.</title>
        <authorList>
            <person name="Gilroy R."/>
            <person name="Ravi A."/>
            <person name="Getino M."/>
            <person name="Pursley I."/>
            <person name="Horton D.L."/>
            <person name="Alikhan N.F."/>
            <person name="Baker D."/>
            <person name="Gharbi K."/>
            <person name="Hall N."/>
            <person name="Watson M."/>
            <person name="Adriaenssens E.M."/>
            <person name="Foster-Nyarko E."/>
            <person name="Jarju S."/>
            <person name="Secka A."/>
            <person name="Antonio M."/>
            <person name="Oren A."/>
            <person name="Chaudhuri R.R."/>
            <person name="La Ragione R."/>
            <person name="Hildebrand F."/>
            <person name="Pallen M.J."/>
        </authorList>
    </citation>
    <scope>NUCLEOTIDE SEQUENCE</scope>
    <source>
        <strain evidence="3">6919</strain>
    </source>
</reference>
<comment type="similarity">
    <text evidence="1">Belongs to the transglycosylase Slt family.</text>
</comment>
<feature type="domain" description="Transglycosylase SLT" evidence="2">
    <location>
        <begin position="97"/>
        <end position="192"/>
    </location>
</feature>
<proteinExistence type="inferred from homology"/>
<evidence type="ECO:0000313" key="3">
    <source>
        <dbReference type="EMBL" id="MBO8476865.1"/>
    </source>
</evidence>
<evidence type="ECO:0000256" key="1">
    <source>
        <dbReference type="ARBA" id="ARBA00007734"/>
    </source>
</evidence>
<protein>
    <submittedName>
        <fullName evidence="3">Lytic transglycosylase domain-containing protein</fullName>
    </submittedName>
</protein>
<dbReference type="InterPro" id="IPR023346">
    <property type="entry name" value="Lysozyme-like_dom_sf"/>
</dbReference>
<dbReference type="InterPro" id="IPR008258">
    <property type="entry name" value="Transglycosylase_SLT_dom_1"/>
</dbReference>
<dbReference type="AlphaFoldDB" id="A0A9D9IR62"/>
<evidence type="ECO:0000313" key="4">
    <source>
        <dbReference type="Proteomes" id="UP000823598"/>
    </source>
</evidence>
<name>A0A9D9IR62_9BACT</name>
<dbReference type="Proteomes" id="UP000823598">
    <property type="component" value="Unassembled WGS sequence"/>
</dbReference>
<sequence length="313" mass="36815">MRNLIMLAIVVLMSMPVVSQSLYKGSDNVQTPAYSPEFPETMRFADTDISFDRIDMYERMDREMISLIYSHTNTMLTIKRANRYYQEIVSILKEQGIPEDFFYLAAIESCFDNRAVSSARASGIWQFMPATARQFGLEVNDYVDERYNCEKATVAACKYLKQGYRKYGCWMTVASSYNAGMGRIGTELKKQGVETAFDLYLNQETSRYIFRMLAIKTIMEDPEKYGFYIKPEQLYYPVDYKEKKVDYPVENWADWAQNEGISYAQLRKMNPWIRNIKLPNKSKKAYTVRIPVKKDLYRSTQTKQIYNRNWIIK</sequence>
<comment type="caution">
    <text evidence="3">The sequence shown here is derived from an EMBL/GenBank/DDBJ whole genome shotgun (WGS) entry which is preliminary data.</text>
</comment>
<dbReference type="EMBL" id="JADIMC010000087">
    <property type="protein sequence ID" value="MBO8476865.1"/>
    <property type="molecule type" value="Genomic_DNA"/>
</dbReference>
<dbReference type="Pfam" id="PF01464">
    <property type="entry name" value="SLT"/>
    <property type="match status" value="1"/>
</dbReference>
<dbReference type="PANTHER" id="PTHR37423:SF2">
    <property type="entry name" value="MEMBRANE-BOUND LYTIC MUREIN TRANSGLYCOSYLASE C"/>
    <property type="match status" value="1"/>
</dbReference>
<dbReference type="Gene3D" id="1.10.530.10">
    <property type="match status" value="1"/>
</dbReference>
<dbReference type="CDD" id="cd16894">
    <property type="entry name" value="MltD-like"/>
    <property type="match status" value="1"/>
</dbReference>
<dbReference type="SUPFAM" id="SSF53955">
    <property type="entry name" value="Lysozyme-like"/>
    <property type="match status" value="1"/>
</dbReference>
<accession>A0A9D9IR62</accession>
<evidence type="ECO:0000259" key="2">
    <source>
        <dbReference type="Pfam" id="PF01464"/>
    </source>
</evidence>
<dbReference type="PANTHER" id="PTHR37423">
    <property type="entry name" value="SOLUBLE LYTIC MUREIN TRANSGLYCOSYLASE-RELATED"/>
    <property type="match status" value="1"/>
</dbReference>
<reference evidence="3" key="1">
    <citation type="submission" date="2020-10" db="EMBL/GenBank/DDBJ databases">
        <authorList>
            <person name="Gilroy R."/>
        </authorList>
    </citation>
    <scope>NUCLEOTIDE SEQUENCE</scope>
    <source>
        <strain evidence="3">6919</strain>
    </source>
</reference>
<gene>
    <name evidence="3" type="ORF">IAB88_07720</name>
</gene>